<feature type="transmembrane region" description="Helical" evidence="1">
    <location>
        <begin position="20"/>
        <end position="41"/>
    </location>
</feature>
<protein>
    <submittedName>
        <fullName evidence="2">Uncharacterized protein</fullName>
    </submittedName>
</protein>
<sequence length="156" mass="17284">MSLLAAPEYNEGLEKLKRNLFIGTVTGILSLALLSFVGFALGHGWLFSNLPIEHKVNNFFVALEAKDYQKAYDIYTNGHPNSGYPLQRFTEDWTTESPIGAPILSHHVDISKTDGSGTFGSGVIVAVHVNSSHKLFMFYDRKDGTLTEPAPHILQY</sequence>
<evidence type="ECO:0000313" key="2">
    <source>
        <dbReference type="EMBL" id="SNT30330.1"/>
    </source>
</evidence>
<dbReference type="AlphaFoldDB" id="A0A239LJ72"/>
<reference evidence="2 3" key="1">
    <citation type="submission" date="2017-06" db="EMBL/GenBank/DDBJ databases">
        <authorList>
            <person name="Kim H.J."/>
            <person name="Triplett B.A."/>
        </authorList>
    </citation>
    <scope>NUCLEOTIDE SEQUENCE [LARGE SCALE GENOMIC DNA]</scope>
    <source>
        <strain evidence="2 3">DSM 18704</strain>
    </source>
</reference>
<evidence type="ECO:0000313" key="3">
    <source>
        <dbReference type="Proteomes" id="UP000198356"/>
    </source>
</evidence>
<accession>A0A239LJ72</accession>
<dbReference type="OrthoDB" id="129568at2"/>
<gene>
    <name evidence="2" type="ORF">SAMN05421770_10760</name>
</gene>
<keyword evidence="3" id="KW-1185">Reference proteome</keyword>
<keyword evidence="1" id="KW-0812">Transmembrane</keyword>
<dbReference type="RefSeq" id="WP_089409693.1">
    <property type="nucleotide sequence ID" value="NZ_FZOU01000007.1"/>
</dbReference>
<evidence type="ECO:0000256" key="1">
    <source>
        <dbReference type="SAM" id="Phobius"/>
    </source>
</evidence>
<keyword evidence="1" id="KW-0472">Membrane</keyword>
<proteinExistence type="predicted"/>
<organism evidence="2 3">
    <name type="scientific">Granulicella rosea</name>
    <dbReference type="NCBI Taxonomy" id="474952"/>
    <lineage>
        <taxon>Bacteria</taxon>
        <taxon>Pseudomonadati</taxon>
        <taxon>Acidobacteriota</taxon>
        <taxon>Terriglobia</taxon>
        <taxon>Terriglobales</taxon>
        <taxon>Acidobacteriaceae</taxon>
        <taxon>Granulicella</taxon>
    </lineage>
</organism>
<dbReference type="EMBL" id="FZOU01000007">
    <property type="protein sequence ID" value="SNT30330.1"/>
    <property type="molecule type" value="Genomic_DNA"/>
</dbReference>
<name>A0A239LJ72_9BACT</name>
<dbReference type="Proteomes" id="UP000198356">
    <property type="component" value="Unassembled WGS sequence"/>
</dbReference>
<keyword evidence="1" id="KW-1133">Transmembrane helix</keyword>